<dbReference type="Gramene" id="QL04p032322:mrna">
    <property type="protein sequence ID" value="QL04p032322:mrna"/>
    <property type="gene ID" value="QL04p032322"/>
</dbReference>
<organism evidence="2 3">
    <name type="scientific">Quercus lobata</name>
    <name type="common">Valley oak</name>
    <dbReference type="NCBI Taxonomy" id="97700"/>
    <lineage>
        <taxon>Eukaryota</taxon>
        <taxon>Viridiplantae</taxon>
        <taxon>Streptophyta</taxon>
        <taxon>Embryophyta</taxon>
        <taxon>Tracheophyta</taxon>
        <taxon>Spermatophyta</taxon>
        <taxon>Magnoliopsida</taxon>
        <taxon>eudicotyledons</taxon>
        <taxon>Gunneridae</taxon>
        <taxon>Pentapetalae</taxon>
        <taxon>rosids</taxon>
        <taxon>fabids</taxon>
        <taxon>Fagales</taxon>
        <taxon>Fagaceae</taxon>
        <taxon>Quercus</taxon>
    </lineage>
</organism>
<dbReference type="EMBL" id="LRBV02000004">
    <property type="status" value="NOT_ANNOTATED_CDS"/>
    <property type="molecule type" value="Genomic_DNA"/>
</dbReference>
<accession>A0A7N2LDX4</accession>
<feature type="compositionally biased region" description="Polar residues" evidence="1">
    <location>
        <begin position="164"/>
        <end position="180"/>
    </location>
</feature>
<keyword evidence="3" id="KW-1185">Reference proteome</keyword>
<proteinExistence type="predicted"/>
<dbReference type="Proteomes" id="UP000594261">
    <property type="component" value="Chromosome 4"/>
</dbReference>
<protein>
    <submittedName>
        <fullName evidence="2">Uncharacterized protein</fullName>
    </submittedName>
</protein>
<dbReference type="AlphaFoldDB" id="A0A7N2LDX4"/>
<reference evidence="2" key="2">
    <citation type="submission" date="2021-01" db="UniProtKB">
        <authorList>
            <consortium name="EnsemblPlants"/>
        </authorList>
    </citation>
    <scope>IDENTIFICATION</scope>
</reference>
<feature type="region of interest" description="Disordered" evidence="1">
    <location>
        <begin position="161"/>
        <end position="180"/>
    </location>
</feature>
<reference evidence="2 3" key="1">
    <citation type="journal article" date="2016" name="G3 (Bethesda)">
        <title>First Draft Assembly and Annotation of the Genome of a California Endemic Oak Quercus lobata Nee (Fagaceae).</title>
        <authorList>
            <person name="Sork V.L."/>
            <person name="Fitz-Gibbon S.T."/>
            <person name="Puiu D."/>
            <person name="Crepeau M."/>
            <person name="Gugger P.F."/>
            <person name="Sherman R."/>
            <person name="Stevens K."/>
            <person name="Langley C.H."/>
            <person name="Pellegrini M."/>
            <person name="Salzberg S.L."/>
        </authorList>
    </citation>
    <scope>NUCLEOTIDE SEQUENCE [LARGE SCALE GENOMIC DNA]</scope>
    <source>
        <strain evidence="2 3">cv. SW786</strain>
    </source>
</reference>
<dbReference type="InParanoid" id="A0A7N2LDX4"/>
<evidence type="ECO:0000256" key="1">
    <source>
        <dbReference type="SAM" id="MobiDB-lite"/>
    </source>
</evidence>
<evidence type="ECO:0000313" key="2">
    <source>
        <dbReference type="EnsemblPlants" id="QL04p032322:mrna"/>
    </source>
</evidence>
<feature type="compositionally biased region" description="Polar residues" evidence="1">
    <location>
        <begin position="19"/>
        <end position="31"/>
    </location>
</feature>
<dbReference type="EnsemblPlants" id="QL04p032322:mrna">
    <property type="protein sequence ID" value="QL04p032322:mrna"/>
    <property type="gene ID" value="QL04p032322"/>
</dbReference>
<feature type="region of interest" description="Disordered" evidence="1">
    <location>
        <begin position="19"/>
        <end position="39"/>
    </location>
</feature>
<name>A0A7N2LDX4_QUELO</name>
<sequence length="180" mass="20128">MSRCSSRGKDIVIDVPSSPVSKRTRCSSQESNSERFRTPLDSQTHSRIFQKAPIVVEQVVKFETLVTTFIPRIFEAKDWADLFENFEDLIDELVKKFYSNVSLVIKIMVLKGVSPPTDGKKMDRLRPLSMISFQASKSHSSKAPKSEPFLHATSSGHGFATPVHTETTSPITPVLQTTNT</sequence>
<evidence type="ECO:0000313" key="3">
    <source>
        <dbReference type="Proteomes" id="UP000594261"/>
    </source>
</evidence>